<dbReference type="CDD" id="cd20336">
    <property type="entry name" value="Rcat_RBR"/>
    <property type="match status" value="1"/>
</dbReference>
<organism evidence="12 13">
    <name type="scientific">Byssothecium circinans</name>
    <dbReference type="NCBI Taxonomy" id="147558"/>
    <lineage>
        <taxon>Eukaryota</taxon>
        <taxon>Fungi</taxon>
        <taxon>Dikarya</taxon>
        <taxon>Ascomycota</taxon>
        <taxon>Pezizomycotina</taxon>
        <taxon>Dothideomycetes</taxon>
        <taxon>Pleosporomycetidae</taxon>
        <taxon>Pleosporales</taxon>
        <taxon>Massarineae</taxon>
        <taxon>Massarinaceae</taxon>
        <taxon>Byssothecium</taxon>
    </lineage>
</organism>
<keyword evidence="6" id="KW-0677">Repeat</keyword>
<feature type="domain" description="RING-type" evidence="11">
    <location>
        <begin position="70"/>
        <end position="306"/>
    </location>
</feature>
<comment type="pathway">
    <text evidence="2">Protein modification; protein ubiquitination.</text>
</comment>
<dbReference type="GO" id="GO:0061630">
    <property type="term" value="F:ubiquitin protein ligase activity"/>
    <property type="evidence" value="ECO:0007669"/>
    <property type="project" value="UniProtKB-EC"/>
</dbReference>
<dbReference type="Gene3D" id="1.20.120.1750">
    <property type="match status" value="1"/>
</dbReference>
<evidence type="ECO:0000256" key="5">
    <source>
        <dbReference type="ARBA" id="ARBA00022723"/>
    </source>
</evidence>
<proteinExistence type="predicted"/>
<evidence type="ECO:0000256" key="1">
    <source>
        <dbReference type="ARBA" id="ARBA00001798"/>
    </source>
</evidence>
<dbReference type="InterPro" id="IPR031127">
    <property type="entry name" value="E3_UB_ligase_RBR"/>
</dbReference>
<accession>A0A6A5U345</accession>
<evidence type="ECO:0000256" key="8">
    <source>
        <dbReference type="ARBA" id="ARBA00022786"/>
    </source>
</evidence>
<dbReference type="SMART" id="SM00647">
    <property type="entry name" value="IBR"/>
    <property type="match status" value="2"/>
</dbReference>
<gene>
    <name evidence="12" type="ORF">CC80DRAFT_369270</name>
</gene>
<evidence type="ECO:0000259" key="11">
    <source>
        <dbReference type="PROSITE" id="PS51873"/>
    </source>
</evidence>
<keyword evidence="8" id="KW-0833">Ubl conjugation pathway</keyword>
<dbReference type="PANTHER" id="PTHR11685">
    <property type="entry name" value="RBR FAMILY RING FINGER AND IBR DOMAIN-CONTAINING"/>
    <property type="match status" value="1"/>
</dbReference>
<dbReference type="InterPro" id="IPR002867">
    <property type="entry name" value="IBR_dom"/>
</dbReference>
<sequence length="310" mass="35229">IDTQRSKGKFWKNCKECRDKRSTREKERKRRQMSSKHDNSQSPATQKKVSKNPFPRKSRFLQVLPQPRLKLSESVRCAETFLIQDFPSLSQCTHAPEVCLGCMLNWWDTELGDTVWDQIACPTNGCEHLLTHDDVKKYASTEFYDRFDEASIQSMLNKDAEFRYCMAEGCSYGHMHDSSAEGNIFRCNACGFRVCAIHNVPFHTDETCDQYSERIQRENEARAEELRVREEQEKASLAEVSRSSVVSPGPDCGRNIQKTAGCDHMTCATGGCGFQFCYVCRAPYGGSRGIWVIGNSAHASSCSYHEARLP</sequence>
<keyword evidence="4" id="KW-0808">Transferase</keyword>
<dbReference type="InterPro" id="IPR044066">
    <property type="entry name" value="TRIAD_supradom"/>
</dbReference>
<protein>
    <recommendedName>
        <fullName evidence="3">RBR-type E3 ubiquitin transferase</fullName>
        <ecNumber evidence="3">2.3.2.31</ecNumber>
    </recommendedName>
</protein>
<dbReference type="Proteomes" id="UP000800035">
    <property type="component" value="Unassembled WGS sequence"/>
</dbReference>
<keyword evidence="5" id="KW-0479">Metal-binding</keyword>
<evidence type="ECO:0000313" key="12">
    <source>
        <dbReference type="EMBL" id="KAF1955577.1"/>
    </source>
</evidence>
<evidence type="ECO:0000256" key="3">
    <source>
        <dbReference type="ARBA" id="ARBA00012251"/>
    </source>
</evidence>
<evidence type="ECO:0000313" key="13">
    <source>
        <dbReference type="Proteomes" id="UP000800035"/>
    </source>
</evidence>
<dbReference type="EMBL" id="ML976994">
    <property type="protein sequence ID" value="KAF1955577.1"/>
    <property type="molecule type" value="Genomic_DNA"/>
</dbReference>
<reference evidence="12" key="1">
    <citation type="journal article" date="2020" name="Stud. Mycol.">
        <title>101 Dothideomycetes genomes: a test case for predicting lifestyles and emergence of pathogens.</title>
        <authorList>
            <person name="Haridas S."/>
            <person name="Albert R."/>
            <person name="Binder M."/>
            <person name="Bloem J."/>
            <person name="Labutti K."/>
            <person name="Salamov A."/>
            <person name="Andreopoulos B."/>
            <person name="Baker S."/>
            <person name="Barry K."/>
            <person name="Bills G."/>
            <person name="Bluhm B."/>
            <person name="Cannon C."/>
            <person name="Castanera R."/>
            <person name="Culley D."/>
            <person name="Daum C."/>
            <person name="Ezra D."/>
            <person name="Gonzalez J."/>
            <person name="Henrissat B."/>
            <person name="Kuo A."/>
            <person name="Liang C."/>
            <person name="Lipzen A."/>
            <person name="Lutzoni F."/>
            <person name="Magnuson J."/>
            <person name="Mondo S."/>
            <person name="Nolan M."/>
            <person name="Ohm R."/>
            <person name="Pangilinan J."/>
            <person name="Park H.-J."/>
            <person name="Ramirez L."/>
            <person name="Alfaro M."/>
            <person name="Sun H."/>
            <person name="Tritt A."/>
            <person name="Yoshinaga Y."/>
            <person name="Zwiers L.-H."/>
            <person name="Turgeon B."/>
            <person name="Goodwin S."/>
            <person name="Spatafora J."/>
            <person name="Crous P."/>
            <person name="Grigoriev I."/>
        </authorList>
    </citation>
    <scope>NUCLEOTIDE SEQUENCE</scope>
    <source>
        <strain evidence="12">CBS 675.92</strain>
    </source>
</reference>
<dbReference type="SUPFAM" id="SSF57850">
    <property type="entry name" value="RING/U-box"/>
    <property type="match status" value="3"/>
</dbReference>
<evidence type="ECO:0000256" key="7">
    <source>
        <dbReference type="ARBA" id="ARBA00022771"/>
    </source>
</evidence>
<name>A0A6A5U345_9PLEO</name>
<dbReference type="GO" id="GO:0016567">
    <property type="term" value="P:protein ubiquitination"/>
    <property type="evidence" value="ECO:0007669"/>
    <property type="project" value="InterPro"/>
</dbReference>
<keyword evidence="9" id="KW-0862">Zinc</keyword>
<evidence type="ECO:0000256" key="6">
    <source>
        <dbReference type="ARBA" id="ARBA00022737"/>
    </source>
</evidence>
<comment type="catalytic activity">
    <reaction evidence="1">
        <text>[E2 ubiquitin-conjugating enzyme]-S-ubiquitinyl-L-cysteine + [acceptor protein]-L-lysine = [E2 ubiquitin-conjugating enzyme]-L-cysteine + [acceptor protein]-N(6)-ubiquitinyl-L-lysine.</text>
        <dbReference type="EC" id="2.3.2.31"/>
    </reaction>
</comment>
<evidence type="ECO:0000256" key="2">
    <source>
        <dbReference type="ARBA" id="ARBA00004906"/>
    </source>
</evidence>
<dbReference type="GO" id="GO:0008270">
    <property type="term" value="F:zinc ion binding"/>
    <property type="evidence" value="ECO:0007669"/>
    <property type="project" value="UniProtKB-KW"/>
</dbReference>
<dbReference type="InterPro" id="IPR054694">
    <property type="entry name" value="Parkin-like_IBR"/>
</dbReference>
<dbReference type="InterPro" id="IPR013083">
    <property type="entry name" value="Znf_RING/FYVE/PHD"/>
</dbReference>
<dbReference type="Pfam" id="PF01485">
    <property type="entry name" value="IBR"/>
    <property type="match status" value="1"/>
</dbReference>
<dbReference type="EC" id="2.3.2.31" evidence="3"/>
<feature type="region of interest" description="Disordered" evidence="10">
    <location>
        <begin position="18"/>
        <end position="52"/>
    </location>
</feature>
<dbReference type="AlphaFoldDB" id="A0A6A5U345"/>
<evidence type="ECO:0000256" key="10">
    <source>
        <dbReference type="SAM" id="MobiDB-lite"/>
    </source>
</evidence>
<evidence type="ECO:0000256" key="9">
    <source>
        <dbReference type="ARBA" id="ARBA00022833"/>
    </source>
</evidence>
<dbReference type="PROSITE" id="PS51873">
    <property type="entry name" value="TRIAD"/>
    <property type="match status" value="1"/>
</dbReference>
<feature type="non-terminal residue" evidence="12">
    <location>
        <position position="1"/>
    </location>
</feature>
<evidence type="ECO:0000256" key="4">
    <source>
        <dbReference type="ARBA" id="ARBA00022679"/>
    </source>
</evidence>
<keyword evidence="13" id="KW-1185">Reference proteome</keyword>
<dbReference type="CDD" id="cd20335">
    <property type="entry name" value="BRcat_RBR"/>
    <property type="match status" value="1"/>
</dbReference>
<dbReference type="Pfam" id="PF22605">
    <property type="entry name" value="IBR_2"/>
    <property type="match status" value="1"/>
</dbReference>
<keyword evidence="7" id="KW-0863">Zinc-finger</keyword>
<feature type="non-terminal residue" evidence="12">
    <location>
        <position position="310"/>
    </location>
</feature>
<dbReference type="OrthoDB" id="1431934at2759"/>
<dbReference type="Gene3D" id="3.30.40.10">
    <property type="entry name" value="Zinc/RING finger domain, C3HC4 (zinc finger)"/>
    <property type="match status" value="1"/>
</dbReference>